<evidence type="ECO:0000313" key="5">
    <source>
        <dbReference type="EMBL" id="CBZ56241.1"/>
    </source>
</evidence>
<evidence type="ECO:0000256" key="2">
    <source>
        <dbReference type="SAM" id="Phobius"/>
    </source>
</evidence>
<dbReference type="Proteomes" id="UP000007494">
    <property type="component" value="Chromosome XII"/>
</dbReference>
<reference evidence="5" key="2">
    <citation type="submission" date="2011-03" db="EMBL/GenBank/DDBJ databases">
        <title>Comparative genomics and transcriptomics of Neospora caninum and Toxoplasma gondii.</title>
        <authorList>
            <person name="Reid A.J."/>
            <person name="Sohal A."/>
            <person name="Harris D."/>
            <person name="Quail M."/>
            <person name="Sanders M."/>
            <person name="Berriman M."/>
            <person name="Wastling J.M."/>
            <person name="Pain A."/>
        </authorList>
    </citation>
    <scope>NUCLEOTIDE SEQUENCE</scope>
    <source>
        <strain evidence="5">Liverpool</strain>
    </source>
</reference>
<feature type="transmembrane region" description="Helical" evidence="2">
    <location>
        <begin position="752"/>
        <end position="777"/>
    </location>
</feature>
<dbReference type="PANTHER" id="PTHR43592">
    <property type="entry name" value="CAAX AMINO TERMINAL PROTEASE"/>
    <property type="match status" value="1"/>
</dbReference>
<proteinExistence type="predicted"/>
<reference evidence="7" key="3">
    <citation type="journal article" date="2012" name="PLoS Pathog.">
        <title>Comparative genomics of the apicomplexan parasites Toxoplasma gondii and Neospora caninum: Coccidia differing in host range and transmission strategy.</title>
        <authorList>
            <person name="Reid A.J."/>
            <person name="Vermont S.J."/>
            <person name="Cotton J.A."/>
            <person name="Harris D."/>
            <person name="Hill-Cawthorne G.A."/>
            <person name="Konen-Waisman S."/>
            <person name="Latham S.M."/>
            <person name="Mourier T."/>
            <person name="Norton R."/>
            <person name="Quail M.A."/>
            <person name="Sanders M."/>
            <person name="Shanmugam D."/>
            <person name="Sohal A."/>
            <person name="Wasmuth J.D."/>
            <person name="Brunk B."/>
            <person name="Grigg M.E."/>
            <person name="Howard J.C."/>
            <person name="Parkinson J."/>
            <person name="Roos D.S."/>
            <person name="Trees A.J."/>
            <person name="Berriman M."/>
            <person name="Pain A."/>
            <person name="Wastling J.M."/>
        </authorList>
    </citation>
    <scope>NUCLEOTIDE SEQUENCE [LARGE SCALE GENOMIC DNA]</scope>
    <source>
        <strain evidence="7">Liverpool</strain>
    </source>
</reference>
<dbReference type="GeneID" id="13445464"/>
<evidence type="ECO:0000313" key="6">
    <source>
        <dbReference type="EMBL" id="CEL71003.1"/>
    </source>
</evidence>
<dbReference type="InterPro" id="IPR003675">
    <property type="entry name" value="Rce1/LyrA-like_dom"/>
</dbReference>
<feature type="transmembrane region" description="Helical" evidence="2">
    <location>
        <begin position="553"/>
        <end position="571"/>
    </location>
</feature>
<sequence>MIPLPLGLCLLFFSLSEVSSLAIFLPQPSTSPLSLRVPYPRWTPALPHPSPSRPSGEKTLFPLPRLSSPVSPFPPASALSISSVYRPPTSRVTAPQTEFPCSPQPSFSASLASPVSAGPSGVFPILVHASPVSPVAFCAFPASRKTVALARRSGAETPGRRQETAAHSLGVSQSTPAFFPSPLRLQFSRAPPPTRRRYSFSELLEHAGETSAEKASVPFPFSLNGDSRFSYTSSAFSRLASLRIADSGNETDRGERREAAEDSQTLGEGLHPGEQLSTADEPSRRVSGESVLSPRLSQKASVAPRNETSETARSPQLSNTVRNLEERHGDFPTSCSDSHPSSSDSPGSPDFRERLGGPRDASSVSSPSSSRSLPSFGTRGEIRRKPPRVTSSAHSAAADRGAPFRLFSFSPPSLSLFLPLRRSSPHRSIPLFSPLSSPLFSALSSPPSSSRFSLSSRASLSSSPSPGQSSSAWYRWVHAFASTVCSPFSKLRTCAASFLSAGGLKPAAPPSLESDASRREALGLARLRGVFRKIASRVSALGSQANARLRDSFLAQAALVLAIYFVHFAYISQQSFVLPVQLLPNRRGLFQHVQGDSLAGWAALGALLLSRNAATRDSADCNSTPSSGPSFSSESSARSASFAATPSFSGRSSNANPSSESPLSASGENLSPCVSTPRESSGRQGGASCDAGADHSTPAEKRNLFNAAASACFENGEEKTKCKGDRPKRLSSVSQRLPWQGPFPAFWKSATLLLALFGSYVLSGYVACGLDLLFYFLHAAGVVSLDLAMHRSLQVLLAHLAWVFMGMSLFKLSSKHFFRSAWASPPSDAHASRLHAETPDAPRPGVDPPLCRGTGGDAVKLSRADFGIDRETTGESATLAGRVEAPAAGPAAQEGHSDRNEETDAASERSTEGLRVASSSSASAPGPSRPVSFLQSLPGGPRVQEGGERFLASEASSEARLNLDGVAPGDSRSAASARVFEGCLFASDIGGEEAPRGRGIQTASVSSSGRFSRVCDAFRRLWRKEARPRALGRGQESQAHRAPRASRGQAKAEAAAPRFAGSCLDTAAGTCTDCSAAAGTRGRPMFARRAHSRWFTFRGRGKGGLWAWWVVSGYLVSCLFFNLTEFVNEALMDLLPDEPQGPTIVQHIMNPTLNTRWSFLVGALAPCLSAPWWEELLYRGFCLPLFSQVMVLPAAATLSSLLFAVHHMNVQTVLPLWVLGLTWTAVYLQSQNLLTTVLIHAMWNSRIFLGNLFGL</sequence>
<feature type="region of interest" description="Disordered" evidence="1">
    <location>
        <begin position="247"/>
        <end position="396"/>
    </location>
</feature>
<feature type="compositionally biased region" description="Polar residues" evidence="1">
    <location>
        <begin position="650"/>
        <end position="679"/>
    </location>
</feature>
<dbReference type="Pfam" id="PF02517">
    <property type="entry name" value="Rce1-like"/>
    <property type="match status" value="1"/>
</dbReference>
<dbReference type="AlphaFoldDB" id="F0VR93"/>
<dbReference type="GO" id="GO:0004175">
    <property type="term" value="F:endopeptidase activity"/>
    <property type="evidence" value="ECO:0007669"/>
    <property type="project" value="UniProtKB-ARBA"/>
</dbReference>
<evidence type="ECO:0000259" key="4">
    <source>
        <dbReference type="Pfam" id="PF02517"/>
    </source>
</evidence>
<gene>
    <name evidence="6" type="ORF">BN1204_066660</name>
    <name evidence="5" type="ORF">NCLIV_066660</name>
</gene>
<feature type="region of interest" description="Disordered" evidence="1">
    <location>
        <begin position="829"/>
        <end position="945"/>
    </location>
</feature>
<feature type="compositionally biased region" description="Basic and acidic residues" evidence="1">
    <location>
        <begin position="830"/>
        <end position="840"/>
    </location>
</feature>
<dbReference type="OrthoDB" id="361580at2759"/>
<name>F0VR93_NEOCL</name>
<reference evidence="5" key="1">
    <citation type="submission" date="2011-02" db="EMBL/GenBank/DDBJ databases">
        <authorList>
            <person name="Aslett M."/>
        </authorList>
    </citation>
    <scope>NUCLEOTIDE SEQUENCE</scope>
    <source>
        <strain evidence="5">Liverpool</strain>
    </source>
</reference>
<feature type="compositionally biased region" description="Basic and acidic residues" evidence="1">
    <location>
        <begin position="250"/>
        <end position="260"/>
    </location>
</feature>
<feature type="region of interest" description="Disordered" evidence="1">
    <location>
        <begin position="151"/>
        <end position="177"/>
    </location>
</feature>
<evidence type="ECO:0000256" key="1">
    <source>
        <dbReference type="SAM" id="MobiDB-lite"/>
    </source>
</evidence>
<protein>
    <recommendedName>
        <fullName evidence="4">CAAX prenyl protease 2/Lysostaphin resistance protein A-like domain-containing protein</fullName>
    </recommendedName>
</protein>
<keyword evidence="2" id="KW-0812">Transmembrane</keyword>
<evidence type="ECO:0000313" key="7">
    <source>
        <dbReference type="Proteomes" id="UP000007494"/>
    </source>
</evidence>
<dbReference type="PANTHER" id="PTHR43592:SF15">
    <property type="entry name" value="CAAX AMINO TERMINAL PROTEASE FAMILY PROTEIN"/>
    <property type="match status" value="1"/>
</dbReference>
<keyword evidence="3" id="KW-0732">Signal</keyword>
<accession>F0VR93</accession>
<dbReference type="OMA" id="VHFAYIS"/>
<evidence type="ECO:0000256" key="3">
    <source>
        <dbReference type="SAM" id="SignalP"/>
    </source>
</evidence>
<feature type="transmembrane region" description="Helical" evidence="2">
    <location>
        <begin position="1103"/>
        <end position="1123"/>
    </location>
</feature>
<dbReference type="VEuPathDB" id="ToxoDB:NCLIV_066660"/>
<feature type="region of interest" description="Disordered" evidence="1">
    <location>
        <begin position="646"/>
        <end position="695"/>
    </location>
</feature>
<keyword evidence="2" id="KW-0472">Membrane</keyword>
<dbReference type="eggNOG" id="ENOG502QR9S">
    <property type="taxonomic scope" value="Eukaryota"/>
</dbReference>
<dbReference type="EMBL" id="LN714487">
    <property type="protein sequence ID" value="CEL71003.1"/>
    <property type="molecule type" value="Genomic_DNA"/>
</dbReference>
<feature type="domain" description="CAAX prenyl protease 2/Lysostaphin resistance protein A-like" evidence="4">
    <location>
        <begin position="1157"/>
        <end position="1245"/>
    </location>
</feature>
<keyword evidence="7" id="KW-1185">Reference proteome</keyword>
<feature type="transmembrane region" description="Helical" evidence="2">
    <location>
        <begin position="789"/>
        <end position="810"/>
    </location>
</feature>
<dbReference type="GO" id="GO:0080120">
    <property type="term" value="P:CAAX-box protein maturation"/>
    <property type="evidence" value="ECO:0007669"/>
    <property type="project" value="UniProtKB-ARBA"/>
</dbReference>
<feature type="compositionally biased region" description="Low complexity" evidence="1">
    <location>
        <begin position="884"/>
        <end position="894"/>
    </location>
</feature>
<feature type="compositionally biased region" description="Basic and acidic residues" evidence="1">
    <location>
        <begin position="895"/>
        <end position="912"/>
    </location>
</feature>
<feature type="compositionally biased region" description="Low complexity" evidence="1">
    <location>
        <begin position="915"/>
        <end position="932"/>
    </location>
</feature>
<keyword evidence="2" id="KW-1133">Transmembrane helix</keyword>
<dbReference type="RefSeq" id="XP_003886266.1">
    <property type="nucleotide sequence ID" value="XM_003886217.1"/>
</dbReference>
<feature type="signal peptide" evidence="3">
    <location>
        <begin position="1"/>
        <end position="20"/>
    </location>
</feature>
<feature type="chain" id="PRO_5007655406" description="CAAX prenyl protease 2/Lysostaphin resistance protein A-like domain-containing protein" evidence="3">
    <location>
        <begin position="21"/>
        <end position="1255"/>
    </location>
</feature>
<organism evidence="5 7">
    <name type="scientific">Neospora caninum (strain Liverpool)</name>
    <dbReference type="NCBI Taxonomy" id="572307"/>
    <lineage>
        <taxon>Eukaryota</taxon>
        <taxon>Sar</taxon>
        <taxon>Alveolata</taxon>
        <taxon>Apicomplexa</taxon>
        <taxon>Conoidasida</taxon>
        <taxon>Coccidia</taxon>
        <taxon>Eucoccidiorida</taxon>
        <taxon>Eimeriorina</taxon>
        <taxon>Sarcocystidae</taxon>
        <taxon>Neospora</taxon>
    </lineage>
</organism>
<reference evidence="6" key="4">
    <citation type="journal article" date="2015" name="PLoS ONE">
        <title>Comprehensive Evaluation of Toxoplasma gondii VEG and Neospora caninum LIV Genomes with Tachyzoite Stage Transcriptome and Proteome Defines Novel Transcript Features.</title>
        <authorList>
            <person name="Ramaprasad A."/>
            <person name="Mourier T."/>
            <person name="Naeem R."/>
            <person name="Malas T.B."/>
            <person name="Moussa E."/>
            <person name="Panigrahi A."/>
            <person name="Vermont S.J."/>
            <person name="Otto T.D."/>
            <person name="Wastling J."/>
            <person name="Pain A."/>
        </authorList>
    </citation>
    <scope>NUCLEOTIDE SEQUENCE</scope>
    <source>
        <strain evidence="6">Liverpool</strain>
    </source>
</reference>
<feature type="transmembrane region" description="Helical" evidence="2">
    <location>
        <begin position="1217"/>
        <end position="1239"/>
    </location>
</feature>
<dbReference type="EMBL" id="FR823393">
    <property type="protein sequence ID" value="CBZ56241.1"/>
    <property type="molecule type" value="Genomic_DNA"/>
</dbReference>
<feature type="compositionally biased region" description="Low complexity" evidence="1">
    <location>
        <begin position="362"/>
        <end position="375"/>
    </location>
</feature>
<dbReference type="InParanoid" id="F0VR93"/>
<feature type="transmembrane region" description="Helical" evidence="2">
    <location>
        <begin position="1185"/>
        <end position="1205"/>
    </location>
</feature>
<feature type="compositionally biased region" description="Polar residues" evidence="1">
    <location>
        <begin position="309"/>
        <end position="322"/>
    </location>
</feature>
<feature type="compositionally biased region" description="Basic and acidic residues" evidence="1">
    <location>
        <begin position="860"/>
        <end position="873"/>
    </location>
</feature>
<feature type="region of interest" description="Disordered" evidence="1">
    <location>
        <begin position="1029"/>
        <end position="1051"/>
    </location>
</feature>
<feature type="compositionally biased region" description="Low complexity" evidence="1">
    <location>
        <begin position="334"/>
        <end position="349"/>
    </location>
</feature>